<organism evidence="3 4">
    <name type="scientific">Ruegeria conchae</name>
    <dbReference type="NCBI Taxonomy" id="981384"/>
    <lineage>
        <taxon>Bacteria</taxon>
        <taxon>Pseudomonadati</taxon>
        <taxon>Pseudomonadota</taxon>
        <taxon>Alphaproteobacteria</taxon>
        <taxon>Rhodobacterales</taxon>
        <taxon>Roseobacteraceae</taxon>
        <taxon>Ruegeria</taxon>
    </lineage>
</organism>
<dbReference type="InterPro" id="IPR003594">
    <property type="entry name" value="HATPase_dom"/>
</dbReference>
<evidence type="ECO:0000259" key="2">
    <source>
        <dbReference type="Pfam" id="PF13581"/>
    </source>
</evidence>
<reference evidence="3 4" key="1">
    <citation type="submission" date="2018-10" db="EMBL/GenBank/DDBJ databases">
        <title>Genomic Encyclopedia of Archaeal and Bacterial Type Strains, Phase II (KMG-II): from individual species to whole genera.</title>
        <authorList>
            <person name="Goeker M."/>
        </authorList>
    </citation>
    <scope>NUCLEOTIDE SEQUENCE [LARGE SCALE GENOMIC DNA]</scope>
    <source>
        <strain evidence="3 4">DSM 29317</strain>
    </source>
</reference>
<keyword evidence="4" id="KW-1185">Reference proteome</keyword>
<accession>A0A497YZN1</accession>
<sequence length="149" mass="16448">MGANCKQDCLNLSFPATQVQASEGIAILSARLEKHGLPESKADDVRIALTEAINNVVEHAYAEISPTDIRINCSLCAKELIVQIFDSGDPMPGLRVPSSHPAPVDTDLENLPEGGFGWYLIHRLSSDIQYERKDGVNLLYLRFNFDTPH</sequence>
<dbReference type="PANTHER" id="PTHR35526">
    <property type="entry name" value="ANTI-SIGMA-F FACTOR RSBW-RELATED"/>
    <property type="match status" value="1"/>
</dbReference>
<evidence type="ECO:0000313" key="4">
    <source>
        <dbReference type="Proteomes" id="UP000271700"/>
    </source>
</evidence>
<name>A0A497YZN1_9RHOB</name>
<dbReference type="Pfam" id="PF13581">
    <property type="entry name" value="HATPase_c_2"/>
    <property type="match status" value="1"/>
</dbReference>
<dbReference type="AlphaFoldDB" id="A0A497YZN1"/>
<dbReference type="Gene3D" id="3.30.565.10">
    <property type="entry name" value="Histidine kinase-like ATPase, C-terminal domain"/>
    <property type="match status" value="1"/>
</dbReference>
<dbReference type="OrthoDB" id="9792240at2"/>
<evidence type="ECO:0000313" key="3">
    <source>
        <dbReference type="EMBL" id="RLK00558.1"/>
    </source>
</evidence>
<comment type="caution">
    <text evidence="3">The sequence shown here is derived from an EMBL/GenBank/DDBJ whole genome shotgun (WGS) entry which is preliminary data.</text>
</comment>
<dbReference type="Proteomes" id="UP000271700">
    <property type="component" value="Unassembled WGS sequence"/>
</dbReference>
<protein>
    <submittedName>
        <fullName evidence="3">Serine/threonine-protein kinase RsbW</fullName>
    </submittedName>
</protein>
<gene>
    <name evidence="3" type="ORF">CLV75_3548</name>
</gene>
<dbReference type="GO" id="GO:0004674">
    <property type="term" value="F:protein serine/threonine kinase activity"/>
    <property type="evidence" value="ECO:0007669"/>
    <property type="project" value="UniProtKB-KW"/>
</dbReference>
<dbReference type="CDD" id="cd16936">
    <property type="entry name" value="HATPase_RsbW-like"/>
    <property type="match status" value="1"/>
</dbReference>
<dbReference type="SUPFAM" id="SSF55874">
    <property type="entry name" value="ATPase domain of HSP90 chaperone/DNA topoisomerase II/histidine kinase"/>
    <property type="match status" value="1"/>
</dbReference>
<dbReference type="STRING" id="981384.GCA_000192475_02500"/>
<keyword evidence="3" id="KW-0418">Kinase</keyword>
<dbReference type="RefSeq" id="WP_010440837.1">
    <property type="nucleotide sequence ID" value="NZ_AEYW01000007.1"/>
</dbReference>
<feature type="domain" description="Histidine kinase/HSP90-like ATPase" evidence="2">
    <location>
        <begin position="14"/>
        <end position="142"/>
    </location>
</feature>
<evidence type="ECO:0000256" key="1">
    <source>
        <dbReference type="ARBA" id="ARBA00022527"/>
    </source>
</evidence>
<keyword evidence="3" id="KW-0808">Transferase</keyword>
<dbReference type="EMBL" id="RCCT01000006">
    <property type="protein sequence ID" value="RLK00558.1"/>
    <property type="molecule type" value="Genomic_DNA"/>
</dbReference>
<keyword evidence="1" id="KW-0723">Serine/threonine-protein kinase</keyword>
<dbReference type="InterPro" id="IPR036890">
    <property type="entry name" value="HATPase_C_sf"/>
</dbReference>
<dbReference type="InterPro" id="IPR050267">
    <property type="entry name" value="Anti-sigma-factor_SerPK"/>
</dbReference>
<proteinExistence type="predicted"/>